<dbReference type="AlphaFoldDB" id="A0A076EVX8"/>
<evidence type="ECO:0000313" key="2">
    <source>
        <dbReference type="EMBL" id="ANS29813.1"/>
    </source>
</evidence>
<sequence>MNALHRDPSSYISAMFSYEFLDGGIDYDSIEQIHRGEFDEWIFALAGSGLFTNEEVRSMVQEWRLNPKTLLNTLLADADEVTAKRCEVTWAALDRVAPFAPSVPVAVFG</sequence>
<gene>
    <name evidence="1" type="ORF">EP51_34925</name>
    <name evidence="3" type="ORF">O4328_05745</name>
    <name evidence="4" type="ORF">Q5707_27440</name>
    <name evidence="2" type="ORF">R1CP_25805</name>
</gene>
<dbReference type="EMBL" id="CP009111">
    <property type="protein sequence ID" value="ANS29813.1"/>
    <property type="molecule type" value="Genomic_DNA"/>
</dbReference>
<dbReference type="Proteomes" id="UP000028488">
    <property type="component" value="Chromosome"/>
</dbReference>
<evidence type="ECO:0000313" key="5">
    <source>
        <dbReference type="Proteomes" id="UP000028488"/>
    </source>
</evidence>
<proteinExistence type="predicted"/>
<dbReference type="EMBL" id="JAPWIS010000002">
    <property type="protein sequence ID" value="MCZ4583195.1"/>
    <property type="molecule type" value="Genomic_DNA"/>
</dbReference>
<accession>A0A076EVX8</accession>
<evidence type="ECO:0000313" key="3">
    <source>
        <dbReference type="EMBL" id="MCZ4583195.1"/>
    </source>
</evidence>
<evidence type="ECO:0000313" key="6">
    <source>
        <dbReference type="Proteomes" id="UP000186108"/>
    </source>
</evidence>
<name>A0A076EVX8_RHOOP</name>
<dbReference type="Proteomes" id="UP001066327">
    <property type="component" value="Unassembled WGS sequence"/>
</dbReference>
<evidence type="ECO:0000313" key="4">
    <source>
        <dbReference type="EMBL" id="WLF45605.1"/>
    </source>
</evidence>
<dbReference type="Proteomes" id="UP000186108">
    <property type="component" value="Chromosome"/>
</dbReference>
<dbReference type="EMBL" id="CP008947">
    <property type="protein sequence ID" value="AII09558.1"/>
    <property type="molecule type" value="Genomic_DNA"/>
</dbReference>
<organism evidence="1 5">
    <name type="scientific">Rhodococcus opacus</name>
    <name type="common">Nocardia opaca</name>
    <dbReference type="NCBI Taxonomy" id="37919"/>
    <lineage>
        <taxon>Bacteria</taxon>
        <taxon>Bacillati</taxon>
        <taxon>Actinomycetota</taxon>
        <taxon>Actinomycetes</taxon>
        <taxon>Mycobacteriales</taxon>
        <taxon>Nocardiaceae</taxon>
        <taxon>Rhodococcus</taxon>
    </lineage>
</organism>
<reference evidence="2 6" key="2">
    <citation type="submission" date="2014-07" db="EMBL/GenBank/DDBJ databases">
        <authorList>
            <person name="Zhang J.E."/>
            <person name="Yang H."/>
            <person name="Guo J."/>
            <person name="Deng Z."/>
            <person name="Luo H."/>
            <person name="Luo M."/>
            <person name="Zhao B."/>
        </authorList>
    </citation>
    <scope>NUCLEOTIDE SEQUENCE [LARGE SCALE GENOMIC DNA]</scope>
    <source>
        <strain evidence="2 6">1CP</strain>
    </source>
</reference>
<evidence type="ECO:0000313" key="7">
    <source>
        <dbReference type="Proteomes" id="UP001066327"/>
    </source>
</evidence>
<reference evidence="3" key="3">
    <citation type="submission" date="2022-12" db="EMBL/GenBank/DDBJ databases">
        <authorList>
            <person name="Krivoruchko A.V."/>
            <person name="Elkin A."/>
        </authorList>
    </citation>
    <scope>NUCLEOTIDE SEQUENCE</scope>
    <source>
        <strain evidence="3">IEGM 249</strain>
    </source>
</reference>
<dbReference type="PATRIC" id="fig|37919.13.peg.5409"/>
<evidence type="ECO:0000313" key="1">
    <source>
        <dbReference type="EMBL" id="AII09558.1"/>
    </source>
</evidence>
<keyword evidence="7" id="KW-1185">Reference proteome</keyword>
<reference evidence="4" key="4">
    <citation type="submission" date="2023-07" db="EMBL/GenBank/DDBJ databases">
        <title>Genomic analysis of Rhodococcus opacus VOC-14 with glycol ethers degradation activity.</title>
        <authorList>
            <person name="Narkevich D.A."/>
            <person name="Hlushen A.M."/>
            <person name="Akhremchuk A.E."/>
            <person name="Sikolenko M.A."/>
            <person name="Valentovich L.N."/>
        </authorList>
    </citation>
    <scope>NUCLEOTIDE SEQUENCE</scope>
    <source>
        <strain evidence="4">VOC-14</strain>
    </source>
</reference>
<dbReference type="RefSeq" id="WP_005254150.1">
    <property type="nucleotide sequence ID" value="NZ_CP008947.1"/>
</dbReference>
<dbReference type="eggNOG" id="ENOG5031FAE">
    <property type="taxonomic scope" value="Bacteria"/>
</dbReference>
<dbReference type="EMBL" id="CP130953">
    <property type="protein sequence ID" value="WLF45605.1"/>
    <property type="molecule type" value="Genomic_DNA"/>
</dbReference>
<reference evidence="1 5" key="1">
    <citation type="submission" date="2014-07" db="EMBL/GenBank/DDBJ databases">
        <title>Genome Sequence of Rhodococcus opacus Strain R7, a Biodegrader of Mono- and Polycyclic Aromatic Hydrocarbons.</title>
        <authorList>
            <person name="Di Gennaro P."/>
            <person name="Zampolli J."/>
            <person name="Presti I."/>
            <person name="Cappelletti M."/>
            <person name="D'Ursi P."/>
            <person name="Orro A."/>
            <person name="Mezzelani A."/>
            <person name="Milanesi L."/>
        </authorList>
    </citation>
    <scope>NUCLEOTIDE SEQUENCE [LARGE SCALE GENOMIC DNA]</scope>
    <source>
        <strain evidence="1 5">R7</strain>
    </source>
</reference>
<dbReference type="Proteomes" id="UP001231166">
    <property type="component" value="Chromosome"/>
</dbReference>
<protein>
    <submittedName>
        <fullName evidence="1">Uncharacterized protein</fullName>
    </submittedName>
</protein>